<evidence type="ECO:0000313" key="8">
    <source>
        <dbReference type="Proteomes" id="UP001308776"/>
    </source>
</evidence>
<dbReference type="PANTHER" id="PTHR30096">
    <property type="entry name" value="4,5-DOPA DIOXYGENASE EXTRADIOL-LIKE PROTEIN"/>
    <property type="match status" value="1"/>
</dbReference>
<dbReference type="Pfam" id="PF02900">
    <property type="entry name" value="LigB"/>
    <property type="match status" value="1"/>
</dbReference>
<evidence type="ECO:0000256" key="2">
    <source>
        <dbReference type="ARBA" id="ARBA00007581"/>
    </source>
</evidence>
<dbReference type="InterPro" id="IPR004183">
    <property type="entry name" value="Xdiol_dOase_suB"/>
</dbReference>
<keyword evidence="5" id="KW-0560">Oxidoreductase</keyword>
<evidence type="ECO:0000256" key="3">
    <source>
        <dbReference type="ARBA" id="ARBA00022723"/>
    </source>
</evidence>
<dbReference type="EMBL" id="JAQGFR010000097">
    <property type="protein sequence ID" value="MEB8513186.1"/>
    <property type="molecule type" value="Genomic_DNA"/>
</dbReference>
<dbReference type="PIRSF" id="PIRSF006157">
    <property type="entry name" value="Doxgns_DODA"/>
    <property type="match status" value="1"/>
</dbReference>
<accession>A0ABU6FQW3</accession>
<reference evidence="7 8" key="1">
    <citation type="submission" date="2022-11" db="EMBL/GenBank/DDBJ databases">
        <title>Comparative genomics analysis of Acidithiobacillus ferriphilus.</title>
        <authorList>
            <person name="Ma L."/>
        </authorList>
    </citation>
    <scope>NUCLEOTIDE SEQUENCE [LARGE SCALE GENOMIC DNA]</scope>
    <source>
        <strain evidence="7 8">DY15</strain>
    </source>
</reference>
<dbReference type="SUPFAM" id="SSF53213">
    <property type="entry name" value="LigB-like"/>
    <property type="match status" value="1"/>
</dbReference>
<dbReference type="Proteomes" id="UP001308776">
    <property type="component" value="Unassembled WGS sequence"/>
</dbReference>
<organism evidence="7 8">
    <name type="scientific">Acidithiobacillus ferriphilus</name>
    <dbReference type="NCBI Taxonomy" id="1689834"/>
    <lineage>
        <taxon>Bacteria</taxon>
        <taxon>Pseudomonadati</taxon>
        <taxon>Pseudomonadota</taxon>
        <taxon>Acidithiobacillia</taxon>
        <taxon>Acidithiobacillales</taxon>
        <taxon>Acidithiobacillaceae</taxon>
        <taxon>Acidithiobacillus</taxon>
    </lineage>
</organism>
<dbReference type="RefSeq" id="WP_226844016.1">
    <property type="nucleotide sequence ID" value="NZ_CP195642.1"/>
</dbReference>
<comment type="similarity">
    <text evidence="2">Belongs to the DODA-type extradiol aromatic ring-opening dioxygenase family.</text>
</comment>
<keyword evidence="4" id="KW-0862">Zinc</keyword>
<gene>
    <name evidence="7" type="ORF">OW717_03920</name>
</gene>
<sequence>MEDRRCGEYAGYEYVLYARSQRIYGLPDAGLIGVKRGNDTEMTTQRLPTLFIPHGGGPCFFMEPPPGFPAGLWDNLAAYLRGIPAAIGQRPRAVLVISGHWECAAPTVLMAEQHTLLFDYYGFPDHTYRLTYPAHGSISVAARVRELLGQAGISADAEHQRGLDHGVFVPFKLIYPDADVPIVQLSLKHNLDAAEHLAIGHALRPLRDEGVLVVGSGNSYHNLREFFSTKATASEASEQFDAWLGAAIRSSSAERERLLSGWTEAPGALDCHPRSEHLIPLMVAAGAAGEDAGKITYHEQMFGKTFSGVQFG</sequence>
<name>A0ABU6FQW3_9PROT</name>
<dbReference type="Gene3D" id="3.40.830.10">
    <property type="entry name" value="LigB-like"/>
    <property type="match status" value="1"/>
</dbReference>
<evidence type="ECO:0000313" key="7">
    <source>
        <dbReference type="EMBL" id="MEB8513186.1"/>
    </source>
</evidence>
<evidence type="ECO:0000256" key="1">
    <source>
        <dbReference type="ARBA" id="ARBA00001947"/>
    </source>
</evidence>
<evidence type="ECO:0000256" key="4">
    <source>
        <dbReference type="ARBA" id="ARBA00022833"/>
    </source>
</evidence>
<protein>
    <submittedName>
        <fullName evidence="7">Class III extradiol ring-cleavage dioxygenase</fullName>
    </submittedName>
</protein>
<comment type="cofactor">
    <cofactor evidence="1">
        <name>Zn(2+)</name>
        <dbReference type="ChEBI" id="CHEBI:29105"/>
    </cofactor>
</comment>
<dbReference type="GO" id="GO:0051213">
    <property type="term" value="F:dioxygenase activity"/>
    <property type="evidence" value="ECO:0007669"/>
    <property type="project" value="UniProtKB-KW"/>
</dbReference>
<evidence type="ECO:0000256" key="5">
    <source>
        <dbReference type="ARBA" id="ARBA00023002"/>
    </source>
</evidence>
<dbReference type="PANTHER" id="PTHR30096:SF0">
    <property type="entry name" value="4,5-DOPA DIOXYGENASE EXTRADIOL-LIKE PROTEIN"/>
    <property type="match status" value="1"/>
</dbReference>
<keyword evidence="7" id="KW-0223">Dioxygenase</keyword>
<feature type="domain" description="Extradiol ring-cleavage dioxygenase class III enzyme subunit B" evidence="6">
    <location>
        <begin position="49"/>
        <end position="302"/>
    </location>
</feature>
<dbReference type="CDD" id="cd07363">
    <property type="entry name" value="45_DOPA_Dioxygenase"/>
    <property type="match status" value="1"/>
</dbReference>
<keyword evidence="8" id="KW-1185">Reference proteome</keyword>
<keyword evidence="3" id="KW-0479">Metal-binding</keyword>
<dbReference type="InterPro" id="IPR014436">
    <property type="entry name" value="Extradiol_dOase_DODA"/>
</dbReference>
<evidence type="ECO:0000259" key="6">
    <source>
        <dbReference type="Pfam" id="PF02900"/>
    </source>
</evidence>
<comment type="caution">
    <text evidence="7">The sequence shown here is derived from an EMBL/GenBank/DDBJ whole genome shotgun (WGS) entry which is preliminary data.</text>
</comment>
<proteinExistence type="inferred from homology"/>